<dbReference type="GO" id="GO:0050661">
    <property type="term" value="F:NADP binding"/>
    <property type="evidence" value="ECO:0007669"/>
    <property type="project" value="InterPro"/>
</dbReference>
<feature type="binding site" evidence="8">
    <location>
        <begin position="125"/>
        <end position="129"/>
    </location>
    <ligand>
        <name>NADP(+)</name>
        <dbReference type="ChEBI" id="CHEBI:58349"/>
    </ligand>
</feature>
<dbReference type="EC" id="1.1.1.25" evidence="2 8"/>
<dbReference type="InterPro" id="IPR022893">
    <property type="entry name" value="Shikimate_DH_fam"/>
</dbReference>
<feature type="active site" description="Proton acceptor" evidence="8">
    <location>
        <position position="64"/>
    </location>
</feature>
<feature type="binding site" evidence="8">
    <location>
        <position position="101"/>
    </location>
    <ligand>
        <name>shikimate</name>
        <dbReference type="ChEBI" id="CHEBI:36208"/>
    </ligand>
</feature>
<gene>
    <name evidence="8" type="primary">aroE</name>
    <name evidence="12" type="ORF">DPV98_02295</name>
</gene>
<dbReference type="InterPro" id="IPR013708">
    <property type="entry name" value="Shikimate_DH-bd_N"/>
</dbReference>
<dbReference type="PANTHER" id="PTHR21089">
    <property type="entry name" value="SHIKIMATE DEHYDROGENASE"/>
    <property type="match status" value="1"/>
</dbReference>
<dbReference type="RefSeq" id="WP_111312480.1">
    <property type="nucleotide sequence ID" value="NZ_JAUPSI010000062.1"/>
</dbReference>
<evidence type="ECO:0000256" key="4">
    <source>
        <dbReference type="ARBA" id="ARBA00022857"/>
    </source>
</evidence>
<evidence type="ECO:0000313" key="13">
    <source>
        <dbReference type="Proteomes" id="UP000253999"/>
    </source>
</evidence>
<reference evidence="12 13" key="1">
    <citation type="submission" date="2018-05" db="EMBL/GenBank/DDBJ databases">
        <title>Draft Genome Sequences for a Diverse set of 7 Haemophilus Species.</title>
        <authorList>
            <person name="Nichols M."/>
            <person name="Topaz N."/>
            <person name="Wang X."/>
            <person name="Wang X."/>
            <person name="Boxrud D."/>
        </authorList>
    </citation>
    <scope>NUCLEOTIDE SEQUENCE [LARGE SCALE GENOMIC DNA]</scope>
    <source>
        <strain evidence="12 13">C2010039593</strain>
    </source>
</reference>
<feature type="binding site" evidence="8">
    <location>
        <position position="85"/>
    </location>
    <ligand>
        <name>shikimate</name>
        <dbReference type="ChEBI" id="CHEBI:36208"/>
    </ligand>
</feature>
<comment type="pathway">
    <text evidence="1 8">Metabolic intermediate biosynthesis; chorismate biosynthesis; chorismate from D-erythrose 4-phosphate and phosphoenolpyruvate: step 4/7.</text>
</comment>
<keyword evidence="4 8" id="KW-0521">NADP</keyword>
<dbReference type="Pfam" id="PF08501">
    <property type="entry name" value="Shikimate_dh_N"/>
    <property type="match status" value="1"/>
</dbReference>
<keyword evidence="6 8" id="KW-0057">Aromatic amino acid biosynthesis</keyword>
<dbReference type="Pfam" id="PF01488">
    <property type="entry name" value="Shikimate_DH"/>
    <property type="match status" value="1"/>
</dbReference>
<proteinExistence type="inferred from homology"/>
<dbReference type="InterPro" id="IPR011342">
    <property type="entry name" value="Shikimate_DH"/>
</dbReference>
<feature type="binding site" evidence="8">
    <location>
        <begin position="14"/>
        <end position="16"/>
    </location>
    <ligand>
        <name>shikimate</name>
        <dbReference type="ChEBI" id="CHEBI:36208"/>
    </ligand>
</feature>
<dbReference type="SUPFAM" id="SSF51735">
    <property type="entry name" value="NAD(P)-binding Rossmann-fold domains"/>
    <property type="match status" value="1"/>
</dbReference>
<feature type="binding site" evidence="8">
    <location>
        <position position="243"/>
    </location>
    <ligand>
        <name>shikimate</name>
        <dbReference type="ChEBI" id="CHEBI:36208"/>
    </ligand>
</feature>
<dbReference type="UniPathway" id="UPA00053">
    <property type="reaction ID" value="UER00087"/>
</dbReference>
<dbReference type="HAMAP" id="MF_00222">
    <property type="entry name" value="Shikimate_DH_AroE"/>
    <property type="match status" value="1"/>
</dbReference>
<dbReference type="CDD" id="cd01065">
    <property type="entry name" value="NAD_bind_Shikimate_DH"/>
    <property type="match status" value="1"/>
</dbReference>
<feature type="domain" description="Shikimate dehydrogenase substrate binding N-terminal" evidence="10">
    <location>
        <begin position="6"/>
        <end position="87"/>
    </location>
</feature>
<evidence type="ECO:0000256" key="5">
    <source>
        <dbReference type="ARBA" id="ARBA00023002"/>
    </source>
</evidence>
<sequence>MNQYAVWGNPIAQSKSPRIHHLFAEQAGKNMSYVAKLGDEQDFEQQLTKFFKQAQGANITAPFKERAFKLADEHSEGCLLAGACNTLKRLEDGRLYADNTDGVGLCNDLARLGWLKAGQKVLILGAGGATKGVLLPMLQAEQAITLYNRTFEKAVDLAEKFAKFGNIQAACWDEVCSQKFDLIINATSFGLQGKCVELPAHLFQDAFVYDMQYGIEMKTPFLNYARMQGAKKCQDGLGMLVGQAAVSFQLWEGVMPEVEPVLRQLKAEMSK</sequence>
<dbReference type="GO" id="GO:0009073">
    <property type="term" value="P:aromatic amino acid family biosynthetic process"/>
    <property type="evidence" value="ECO:0007669"/>
    <property type="project" value="UniProtKB-KW"/>
</dbReference>
<evidence type="ECO:0000259" key="10">
    <source>
        <dbReference type="Pfam" id="PF08501"/>
    </source>
</evidence>
<dbReference type="GO" id="GO:0004764">
    <property type="term" value="F:shikimate 3-dehydrogenase (NADP+) activity"/>
    <property type="evidence" value="ECO:0007669"/>
    <property type="project" value="UniProtKB-UniRule"/>
</dbReference>
<feature type="binding site" evidence="8">
    <location>
        <position position="236"/>
    </location>
    <ligand>
        <name>NADP(+)</name>
        <dbReference type="ChEBI" id="CHEBI:58349"/>
    </ligand>
</feature>
<keyword evidence="5 8" id="KW-0560">Oxidoreductase</keyword>
<name>A0A369ZEU3_HAEPH</name>
<comment type="function">
    <text evidence="8">Involved in the biosynthesis of the chorismate, which leads to the biosynthesis of aromatic amino acids. Catalyzes the reversible NADPH linked reduction of 3-dehydroshikimate (DHSA) to yield shikimate (SA).</text>
</comment>
<protein>
    <recommendedName>
        <fullName evidence="2 8">Shikimate dehydrogenase (NADP(+))</fullName>
        <shortName evidence="8">SDH</shortName>
        <ecNumber evidence="2 8">1.1.1.25</ecNumber>
    </recommendedName>
</protein>
<dbReference type="GO" id="GO:0008652">
    <property type="term" value="P:amino acid biosynthetic process"/>
    <property type="evidence" value="ECO:0007669"/>
    <property type="project" value="UniProtKB-KW"/>
</dbReference>
<evidence type="ECO:0000256" key="1">
    <source>
        <dbReference type="ARBA" id="ARBA00004871"/>
    </source>
</evidence>
<dbReference type="InterPro" id="IPR006151">
    <property type="entry name" value="Shikm_DH/Glu-tRNA_Rdtase"/>
</dbReference>
<evidence type="ECO:0000256" key="2">
    <source>
        <dbReference type="ARBA" id="ARBA00012962"/>
    </source>
</evidence>
<dbReference type="InterPro" id="IPR036291">
    <property type="entry name" value="NAD(P)-bd_dom_sf"/>
</dbReference>
<comment type="caution">
    <text evidence="12">The sequence shown here is derived from an EMBL/GenBank/DDBJ whole genome shotgun (WGS) entry which is preliminary data.</text>
</comment>
<dbReference type="Gene3D" id="3.40.50.720">
    <property type="entry name" value="NAD(P)-binding Rossmann-like Domain"/>
    <property type="match status" value="1"/>
</dbReference>
<dbReference type="AlphaFoldDB" id="A0A369ZEU3"/>
<dbReference type="STRING" id="735.B0185_06195"/>
<evidence type="ECO:0000256" key="7">
    <source>
        <dbReference type="ARBA" id="ARBA00049442"/>
    </source>
</evidence>
<feature type="binding site" evidence="8">
    <location>
        <begin position="148"/>
        <end position="153"/>
    </location>
    <ligand>
        <name>NADP(+)</name>
        <dbReference type="ChEBI" id="CHEBI:58349"/>
    </ligand>
</feature>
<comment type="catalytic activity">
    <reaction evidence="7 8">
        <text>shikimate + NADP(+) = 3-dehydroshikimate + NADPH + H(+)</text>
        <dbReference type="Rhea" id="RHEA:17737"/>
        <dbReference type="ChEBI" id="CHEBI:15378"/>
        <dbReference type="ChEBI" id="CHEBI:16630"/>
        <dbReference type="ChEBI" id="CHEBI:36208"/>
        <dbReference type="ChEBI" id="CHEBI:57783"/>
        <dbReference type="ChEBI" id="CHEBI:58349"/>
        <dbReference type="EC" id="1.1.1.25"/>
    </reaction>
</comment>
<evidence type="ECO:0000256" key="8">
    <source>
        <dbReference type="HAMAP-Rule" id="MF_00222"/>
    </source>
</evidence>
<accession>A0A369ZEU3</accession>
<evidence type="ECO:0000256" key="3">
    <source>
        <dbReference type="ARBA" id="ARBA00022605"/>
    </source>
</evidence>
<evidence type="ECO:0000259" key="11">
    <source>
        <dbReference type="Pfam" id="PF18317"/>
    </source>
</evidence>
<evidence type="ECO:0000313" key="12">
    <source>
        <dbReference type="EMBL" id="RDF05262.1"/>
    </source>
</evidence>
<dbReference type="Pfam" id="PF18317">
    <property type="entry name" value="SDH_C"/>
    <property type="match status" value="1"/>
</dbReference>
<dbReference type="NCBIfam" id="NF001310">
    <property type="entry name" value="PRK00258.1-2"/>
    <property type="match status" value="1"/>
</dbReference>
<feature type="binding site" evidence="8">
    <location>
        <position position="76"/>
    </location>
    <ligand>
        <name>NADP(+)</name>
        <dbReference type="ChEBI" id="CHEBI:58349"/>
    </ligand>
</feature>
<feature type="binding site" evidence="8">
    <location>
        <position position="213"/>
    </location>
    <ligand>
        <name>shikimate</name>
        <dbReference type="ChEBI" id="CHEBI:36208"/>
    </ligand>
</feature>
<keyword evidence="3 8" id="KW-0028">Amino-acid biosynthesis</keyword>
<comment type="subunit">
    <text evidence="8">Homodimer.</text>
</comment>
<dbReference type="EMBL" id="QEQD01000002">
    <property type="protein sequence ID" value="RDF05262.1"/>
    <property type="molecule type" value="Genomic_DNA"/>
</dbReference>
<dbReference type="InterPro" id="IPR046346">
    <property type="entry name" value="Aminoacid_DH-like_N_sf"/>
</dbReference>
<feature type="binding site" evidence="8">
    <location>
        <position position="60"/>
    </location>
    <ligand>
        <name>shikimate</name>
        <dbReference type="ChEBI" id="CHEBI:36208"/>
    </ligand>
</feature>
<dbReference type="Proteomes" id="UP000253999">
    <property type="component" value="Unassembled WGS sequence"/>
</dbReference>
<dbReference type="InterPro" id="IPR041121">
    <property type="entry name" value="SDH_C"/>
</dbReference>
<dbReference type="FunFam" id="3.40.50.10860:FF:000006">
    <property type="entry name" value="Shikimate dehydrogenase (NADP(+))"/>
    <property type="match status" value="1"/>
</dbReference>
<organism evidence="12 13">
    <name type="scientific">Haemophilus parahaemolyticus</name>
    <dbReference type="NCBI Taxonomy" id="735"/>
    <lineage>
        <taxon>Bacteria</taxon>
        <taxon>Pseudomonadati</taxon>
        <taxon>Pseudomonadota</taxon>
        <taxon>Gammaproteobacteria</taxon>
        <taxon>Pasteurellales</taxon>
        <taxon>Pasteurellaceae</taxon>
        <taxon>Haemophilus</taxon>
    </lineage>
</organism>
<evidence type="ECO:0000259" key="9">
    <source>
        <dbReference type="Pfam" id="PF01488"/>
    </source>
</evidence>
<dbReference type="PANTHER" id="PTHR21089:SF1">
    <property type="entry name" value="BIFUNCTIONAL 3-DEHYDROQUINATE DEHYDRATASE_SHIKIMATE DEHYDROGENASE, CHLOROPLASTIC"/>
    <property type="match status" value="1"/>
</dbReference>
<dbReference type="NCBIfam" id="TIGR00507">
    <property type="entry name" value="aroE"/>
    <property type="match status" value="1"/>
</dbReference>
<feature type="domain" description="Quinate/shikimate 5-dehydrogenase/glutamyl-tRNA reductase" evidence="9">
    <location>
        <begin position="118"/>
        <end position="188"/>
    </location>
</feature>
<feature type="domain" description="SDH C-terminal" evidence="11">
    <location>
        <begin position="236"/>
        <end position="266"/>
    </location>
</feature>
<dbReference type="GO" id="GO:0019632">
    <property type="term" value="P:shikimate metabolic process"/>
    <property type="evidence" value="ECO:0007669"/>
    <property type="project" value="InterPro"/>
</dbReference>
<dbReference type="SUPFAM" id="SSF53223">
    <property type="entry name" value="Aminoacid dehydrogenase-like, N-terminal domain"/>
    <property type="match status" value="1"/>
</dbReference>
<evidence type="ECO:0000256" key="6">
    <source>
        <dbReference type="ARBA" id="ARBA00023141"/>
    </source>
</evidence>
<comment type="similarity">
    <text evidence="8">Belongs to the shikimate dehydrogenase family.</text>
</comment>
<dbReference type="GO" id="GO:0009423">
    <property type="term" value="P:chorismate biosynthetic process"/>
    <property type="evidence" value="ECO:0007669"/>
    <property type="project" value="UniProtKB-UniRule"/>
</dbReference>
<feature type="binding site" evidence="8">
    <location>
        <position position="211"/>
    </location>
    <ligand>
        <name>NADP(+)</name>
        <dbReference type="ChEBI" id="CHEBI:58349"/>
    </ligand>
</feature>
<dbReference type="Gene3D" id="3.40.50.10860">
    <property type="entry name" value="Leucine Dehydrogenase, chain A, domain 1"/>
    <property type="match status" value="1"/>
</dbReference>
<dbReference type="GO" id="GO:0005829">
    <property type="term" value="C:cytosol"/>
    <property type="evidence" value="ECO:0007669"/>
    <property type="project" value="TreeGrafter"/>
</dbReference>